<dbReference type="InParanoid" id="A0A1X7UNF0"/>
<reference evidence="1" key="1">
    <citation type="submission" date="2017-05" db="UniProtKB">
        <authorList>
            <consortium name="EnsemblMetazoa"/>
        </authorList>
    </citation>
    <scope>IDENTIFICATION</scope>
</reference>
<proteinExistence type="predicted"/>
<dbReference type="AlphaFoldDB" id="A0A1X7UNF0"/>
<organism evidence="1">
    <name type="scientific">Amphimedon queenslandica</name>
    <name type="common">Sponge</name>
    <dbReference type="NCBI Taxonomy" id="400682"/>
    <lineage>
        <taxon>Eukaryota</taxon>
        <taxon>Metazoa</taxon>
        <taxon>Porifera</taxon>
        <taxon>Demospongiae</taxon>
        <taxon>Heteroscleromorpha</taxon>
        <taxon>Haplosclerida</taxon>
        <taxon>Niphatidae</taxon>
        <taxon>Amphimedon</taxon>
    </lineage>
</organism>
<evidence type="ECO:0000313" key="1">
    <source>
        <dbReference type="EnsemblMetazoa" id="Aqu2.1.28937_001"/>
    </source>
</evidence>
<sequence>MFFCDEINIKLKFHCILSP</sequence>
<accession>A0A1X7UNF0</accession>
<protein>
    <submittedName>
        <fullName evidence="1">Uncharacterized protein</fullName>
    </submittedName>
</protein>
<dbReference type="EnsemblMetazoa" id="Aqu2.1.28937_001">
    <property type="protein sequence ID" value="Aqu2.1.28937_001"/>
    <property type="gene ID" value="Aqu2.1.28937"/>
</dbReference>
<name>A0A1X7UNF0_AMPQE</name>